<gene>
    <name evidence="2" type="ORF">Z043_119570</name>
</gene>
<reference evidence="2 3" key="1">
    <citation type="submission" date="2015-08" db="EMBL/GenBank/DDBJ databases">
        <title>The genome of the Asian arowana (Scleropages formosus).</title>
        <authorList>
            <person name="Tan M.H."/>
            <person name="Gan H.M."/>
            <person name="Croft L.J."/>
            <person name="Austin C.M."/>
        </authorList>
    </citation>
    <scope>NUCLEOTIDE SEQUENCE [LARGE SCALE GENOMIC DNA]</scope>
    <source>
        <strain evidence="2">Aro1</strain>
    </source>
</reference>
<protein>
    <submittedName>
        <fullName evidence="2">Protein FAM171A1-like</fullName>
    </submittedName>
</protein>
<accession>A0A0P7URX6</accession>
<dbReference type="GO" id="GO:0008360">
    <property type="term" value="P:regulation of cell shape"/>
    <property type="evidence" value="ECO:0007669"/>
    <property type="project" value="TreeGrafter"/>
</dbReference>
<dbReference type="Proteomes" id="UP000034805">
    <property type="component" value="Unassembled WGS sequence"/>
</dbReference>
<dbReference type="InterPro" id="IPR048530">
    <property type="entry name" value="FAM171_N"/>
</dbReference>
<dbReference type="PANTHER" id="PTHR31626:SF1">
    <property type="entry name" value="PROTEIN FAM171A1"/>
    <property type="match status" value="1"/>
</dbReference>
<dbReference type="Pfam" id="PF10577">
    <property type="entry name" value="FAM171A1-2-B_N"/>
    <property type="match status" value="2"/>
</dbReference>
<dbReference type="EMBL" id="JARO02008845">
    <property type="protein sequence ID" value="KPP62255.1"/>
    <property type="molecule type" value="Genomic_DNA"/>
</dbReference>
<dbReference type="InterPro" id="IPR018890">
    <property type="entry name" value="FAM171"/>
</dbReference>
<name>A0A0P7URX6_SCLFO</name>
<feature type="domain" description="FAM171 N-terminal" evidence="1">
    <location>
        <begin position="159"/>
        <end position="245"/>
    </location>
</feature>
<proteinExistence type="predicted"/>
<sequence>NCHKVFCLRPAVDGIRTCDIQVQRRQRSPIGHLLSRYRLHLGSPFHALSGGMKVTMLRAPGGRGTDGSDPRYRGPRPGCAVLDTEPETAIWSQQHSNRLGTTCGRAGLDPADRVWGSGPGEPQVPTRTPSRVVFGDVSGIVPVAMTTPFLSPLPPTEVTLKPIPGATVEIFANHTSFAAGTSEADGNAFISFPYHLGTPLIVTATKPGYVPNSAPWWPARLPVFSSLSLDLLLERAATLMSRVNVFQTPPSGSGRRVELAALTAISVHLRGSDGSELHVTEPVNILVPLPSNSGLKENDHIPAWRFDPKLGEATSSYSHVPSSRCGL</sequence>
<dbReference type="AlphaFoldDB" id="A0A0P7URX6"/>
<feature type="domain" description="FAM171 N-terminal" evidence="1">
    <location>
        <begin position="250"/>
        <end position="312"/>
    </location>
</feature>
<evidence type="ECO:0000313" key="3">
    <source>
        <dbReference type="Proteomes" id="UP000034805"/>
    </source>
</evidence>
<dbReference type="GO" id="GO:0043149">
    <property type="term" value="P:stress fiber assembly"/>
    <property type="evidence" value="ECO:0007669"/>
    <property type="project" value="TreeGrafter"/>
</dbReference>
<feature type="non-terminal residue" evidence="2">
    <location>
        <position position="1"/>
    </location>
</feature>
<evidence type="ECO:0000313" key="2">
    <source>
        <dbReference type="EMBL" id="KPP62255.1"/>
    </source>
</evidence>
<dbReference type="GO" id="GO:0005886">
    <property type="term" value="C:plasma membrane"/>
    <property type="evidence" value="ECO:0007669"/>
    <property type="project" value="TreeGrafter"/>
</dbReference>
<evidence type="ECO:0000259" key="1">
    <source>
        <dbReference type="Pfam" id="PF10577"/>
    </source>
</evidence>
<comment type="caution">
    <text evidence="2">The sequence shown here is derived from an EMBL/GenBank/DDBJ whole genome shotgun (WGS) entry which is preliminary data.</text>
</comment>
<organism evidence="2 3">
    <name type="scientific">Scleropages formosus</name>
    <name type="common">Asian bonytongue</name>
    <name type="synonym">Osteoglossum formosum</name>
    <dbReference type="NCBI Taxonomy" id="113540"/>
    <lineage>
        <taxon>Eukaryota</taxon>
        <taxon>Metazoa</taxon>
        <taxon>Chordata</taxon>
        <taxon>Craniata</taxon>
        <taxon>Vertebrata</taxon>
        <taxon>Euteleostomi</taxon>
        <taxon>Actinopterygii</taxon>
        <taxon>Neopterygii</taxon>
        <taxon>Teleostei</taxon>
        <taxon>Osteoglossocephala</taxon>
        <taxon>Osteoglossomorpha</taxon>
        <taxon>Osteoglossiformes</taxon>
        <taxon>Osteoglossidae</taxon>
        <taxon>Scleropages</taxon>
    </lineage>
</organism>
<dbReference type="PANTHER" id="PTHR31626">
    <property type="entry name" value="SUSHI DOMAIN-CONTAINING PROTEIN"/>
    <property type="match status" value="1"/>
</dbReference>